<name>W4L366_9BACT</name>
<accession>W4L366</accession>
<organism evidence="1 2">
    <name type="scientific">Candidatus Entotheonella gemina</name>
    <dbReference type="NCBI Taxonomy" id="1429439"/>
    <lineage>
        <taxon>Bacteria</taxon>
        <taxon>Pseudomonadati</taxon>
        <taxon>Nitrospinota/Tectimicrobiota group</taxon>
        <taxon>Candidatus Tectimicrobiota</taxon>
        <taxon>Candidatus Entotheonellia</taxon>
        <taxon>Candidatus Entotheonellales</taxon>
        <taxon>Candidatus Entotheonellaceae</taxon>
        <taxon>Candidatus Entotheonella</taxon>
    </lineage>
</organism>
<evidence type="ECO:0000313" key="1">
    <source>
        <dbReference type="EMBL" id="ETW92120.1"/>
    </source>
</evidence>
<proteinExistence type="predicted"/>
<evidence type="ECO:0000313" key="2">
    <source>
        <dbReference type="Proteomes" id="UP000019140"/>
    </source>
</evidence>
<dbReference type="AlphaFoldDB" id="W4L366"/>
<protein>
    <submittedName>
        <fullName evidence="1">Uncharacterized protein</fullName>
    </submittedName>
</protein>
<gene>
    <name evidence="1" type="ORF">ETSY2_54460</name>
</gene>
<sequence length="142" mass="16054">MWDWRMTEREGRVELIEESTGDEALVGADVAGEGGDDRVALEVGLRRIVLRQFPETPGKQQEQGLPPRTQEHLRHFAVPLQRQQRVVRRARRAAEVDVDVDRAVCDRGADCDNGADCIDVEDISQTEKTESALIRIHKKKAK</sequence>
<reference evidence="1 2" key="1">
    <citation type="journal article" date="2014" name="Nature">
        <title>An environmental bacterial taxon with a large and distinct metabolic repertoire.</title>
        <authorList>
            <person name="Wilson M.C."/>
            <person name="Mori T."/>
            <person name="Ruckert C."/>
            <person name="Uria A.R."/>
            <person name="Helf M.J."/>
            <person name="Takada K."/>
            <person name="Gernert C."/>
            <person name="Steffens U.A."/>
            <person name="Heycke N."/>
            <person name="Schmitt S."/>
            <person name="Rinke C."/>
            <person name="Helfrich E.J."/>
            <person name="Brachmann A.O."/>
            <person name="Gurgui C."/>
            <person name="Wakimoto T."/>
            <person name="Kracht M."/>
            <person name="Crusemann M."/>
            <person name="Hentschel U."/>
            <person name="Abe I."/>
            <person name="Matsunaga S."/>
            <person name="Kalinowski J."/>
            <person name="Takeyama H."/>
            <person name="Piel J."/>
        </authorList>
    </citation>
    <scope>NUCLEOTIDE SEQUENCE [LARGE SCALE GENOMIC DNA]</scope>
    <source>
        <strain evidence="2">TSY2</strain>
    </source>
</reference>
<dbReference type="Proteomes" id="UP000019140">
    <property type="component" value="Unassembled WGS sequence"/>
</dbReference>
<keyword evidence="2" id="KW-1185">Reference proteome</keyword>
<dbReference type="EMBL" id="AZHX01003076">
    <property type="protein sequence ID" value="ETW92120.1"/>
    <property type="molecule type" value="Genomic_DNA"/>
</dbReference>
<comment type="caution">
    <text evidence="1">The sequence shown here is derived from an EMBL/GenBank/DDBJ whole genome shotgun (WGS) entry which is preliminary data.</text>
</comment>
<dbReference type="HOGENOM" id="CLU_1812251_0_0_7"/>